<evidence type="ECO:0000256" key="3">
    <source>
        <dbReference type="ARBA" id="ARBA00023157"/>
    </source>
</evidence>
<dbReference type="KEGG" id="muc:MuYL_1572"/>
<keyword evidence="3" id="KW-1015">Disulfide bond</keyword>
<dbReference type="RefSeq" id="WP_094569923.1">
    <property type="nucleotide sequence ID" value="NZ_CP022743.1"/>
</dbReference>
<dbReference type="GO" id="GO:0017004">
    <property type="term" value="P:cytochrome complex assembly"/>
    <property type="evidence" value="ECO:0007669"/>
    <property type="project" value="UniProtKB-KW"/>
</dbReference>
<gene>
    <name evidence="6" type="ORF">MuYL_1572</name>
</gene>
<sequence length="379" mass="42450">MKFPYPVLLAILLTGCNKKAHIEFTGTATGVKNGVFIVKTTGDSAIFGENIKDGKFSIAQKTLNHPGYYTLDVTDADNKDEHNPFEVYLADGKYNIETEAGKLDKYPRITSPSKIQDQLSAFYVLAGNMSADARQQVLKINKELNDKYAQLSPDAYNNLLAKLQENQAKMRDVDAIAFKQFLKQYPQSEISAHIMSKLDYEGDPVTYYAIFKTLTPAAQNSDEGKDIDDKLTHLINLVAGKKAPALQGNTPDGKPFDLKSINKKVIVVDFWKAGNELSRKNHDQIKSLVVQEEVQKNVAFISVSLDSKSDWWTGALKDDKLNWTQISDLKGNDSPNAANYNITEIPSYYILDGQWNIIAPKVEAKGIEFEVSQYLKKHR</sequence>
<accession>A0A223NUN7</accession>
<evidence type="ECO:0000256" key="2">
    <source>
        <dbReference type="ARBA" id="ARBA00022748"/>
    </source>
</evidence>
<dbReference type="PANTHER" id="PTHR42852:SF6">
    <property type="entry name" value="THIOL:DISULFIDE INTERCHANGE PROTEIN DSBE"/>
    <property type="match status" value="1"/>
</dbReference>
<dbReference type="Pfam" id="PF08534">
    <property type="entry name" value="Redoxin"/>
    <property type="match status" value="1"/>
</dbReference>
<dbReference type="InterPro" id="IPR013766">
    <property type="entry name" value="Thioredoxin_domain"/>
</dbReference>
<keyword evidence="7" id="KW-1185">Reference proteome</keyword>
<protein>
    <recommendedName>
        <fullName evidence="5">Thioredoxin domain-containing protein</fullName>
    </recommendedName>
</protein>
<dbReference type="InterPro" id="IPR036249">
    <property type="entry name" value="Thioredoxin-like_sf"/>
</dbReference>
<proteinExistence type="predicted"/>
<dbReference type="GO" id="GO:0030313">
    <property type="term" value="C:cell envelope"/>
    <property type="evidence" value="ECO:0007669"/>
    <property type="project" value="UniProtKB-SubCell"/>
</dbReference>
<keyword evidence="2" id="KW-0201">Cytochrome c-type biogenesis</keyword>
<dbReference type="AlphaFoldDB" id="A0A223NUN7"/>
<dbReference type="PANTHER" id="PTHR42852">
    <property type="entry name" value="THIOL:DISULFIDE INTERCHANGE PROTEIN DSBE"/>
    <property type="match status" value="1"/>
</dbReference>
<feature type="domain" description="Thioredoxin" evidence="5">
    <location>
        <begin position="237"/>
        <end position="379"/>
    </location>
</feature>
<evidence type="ECO:0000259" key="5">
    <source>
        <dbReference type="PROSITE" id="PS51352"/>
    </source>
</evidence>
<dbReference type="Gene3D" id="3.40.30.10">
    <property type="entry name" value="Glutaredoxin"/>
    <property type="match status" value="1"/>
</dbReference>
<evidence type="ECO:0000313" key="6">
    <source>
        <dbReference type="EMBL" id="ASU33470.1"/>
    </source>
</evidence>
<organism evidence="6 7">
    <name type="scientific">Mucilaginibacter xinganensis</name>
    <dbReference type="NCBI Taxonomy" id="1234841"/>
    <lineage>
        <taxon>Bacteria</taxon>
        <taxon>Pseudomonadati</taxon>
        <taxon>Bacteroidota</taxon>
        <taxon>Sphingobacteriia</taxon>
        <taxon>Sphingobacteriales</taxon>
        <taxon>Sphingobacteriaceae</taxon>
        <taxon>Mucilaginibacter</taxon>
    </lineage>
</organism>
<dbReference type="Proteomes" id="UP000215002">
    <property type="component" value="Chromosome"/>
</dbReference>
<dbReference type="InterPro" id="IPR050553">
    <property type="entry name" value="Thioredoxin_ResA/DsbE_sf"/>
</dbReference>
<reference evidence="6 7" key="1">
    <citation type="submission" date="2017-08" db="EMBL/GenBank/DDBJ databases">
        <title>Complete genome sequence of Mucilaginibacter sp. strain BJC16-A31.</title>
        <authorList>
            <consortium name="Henan University of Science and Technology"/>
            <person name="You X."/>
        </authorList>
    </citation>
    <scope>NUCLEOTIDE SEQUENCE [LARGE SCALE GENOMIC DNA]</scope>
    <source>
        <strain evidence="6 7">BJC16-A31</strain>
    </source>
</reference>
<dbReference type="OrthoDB" id="789332at2"/>
<dbReference type="SUPFAM" id="SSF52833">
    <property type="entry name" value="Thioredoxin-like"/>
    <property type="match status" value="1"/>
</dbReference>
<dbReference type="EMBL" id="CP022743">
    <property type="protein sequence ID" value="ASU33470.1"/>
    <property type="molecule type" value="Genomic_DNA"/>
</dbReference>
<dbReference type="PROSITE" id="PS51257">
    <property type="entry name" value="PROKAR_LIPOPROTEIN"/>
    <property type="match status" value="1"/>
</dbReference>
<dbReference type="PROSITE" id="PS51352">
    <property type="entry name" value="THIOREDOXIN_2"/>
    <property type="match status" value="1"/>
</dbReference>
<evidence type="ECO:0000256" key="4">
    <source>
        <dbReference type="ARBA" id="ARBA00023284"/>
    </source>
</evidence>
<dbReference type="InterPro" id="IPR013740">
    <property type="entry name" value="Redoxin"/>
</dbReference>
<evidence type="ECO:0000256" key="1">
    <source>
        <dbReference type="ARBA" id="ARBA00004196"/>
    </source>
</evidence>
<name>A0A223NUN7_9SPHI</name>
<evidence type="ECO:0000313" key="7">
    <source>
        <dbReference type="Proteomes" id="UP000215002"/>
    </source>
</evidence>
<keyword evidence="4" id="KW-0676">Redox-active center</keyword>
<comment type="subcellular location">
    <subcellularLocation>
        <location evidence="1">Cell envelope</location>
    </subcellularLocation>
</comment>